<keyword evidence="2" id="KW-1185">Reference proteome</keyword>
<accession>A0ACA9MAC2</accession>
<dbReference type="Proteomes" id="UP000789860">
    <property type="component" value="Unassembled WGS sequence"/>
</dbReference>
<reference evidence="1" key="1">
    <citation type="submission" date="2021-06" db="EMBL/GenBank/DDBJ databases">
        <authorList>
            <person name="Kallberg Y."/>
            <person name="Tangrot J."/>
            <person name="Rosling A."/>
        </authorList>
    </citation>
    <scope>NUCLEOTIDE SEQUENCE</scope>
    <source>
        <strain evidence="1">AU212A</strain>
    </source>
</reference>
<organism evidence="1 2">
    <name type="scientific">Scutellospora calospora</name>
    <dbReference type="NCBI Taxonomy" id="85575"/>
    <lineage>
        <taxon>Eukaryota</taxon>
        <taxon>Fungi</taxon>
        <taxon>Fungi incertae sedis</taxon>
        <taxon>Mucoromycota</taxon>
        <taxon>Glomeromycotina</taxon>
        <taxon>Glomeromycetes</taxon>
        <taxon>Diversisporales</taxon>
        <taxon>Gigasporaceae</taxon>
        <taxon>Scutellospora</taxon>
    </lineage>
</organism>
<dbReference type="EMBL" id="CAJVPM010011318">
    <property type="protein sequence ID" value="CAG8580179.1"/>
    <property type="molecule type" value="Genomic_DNA"/>
</dbReference>
<name>A0ACA9MAC2_9GLOM</name>
<gene>
    <name evidence="1" type="ORF">SCALOS_LOCUS6174</name>
</gene>
<protein>
    <submittedName>
        <fullName evidence="1">8458_t:CDS:1</fullName>
    </submittedName>
</protein>
<evidence type="ECO:0000313" key="2">
    <source>
        <dbReference type="Proteomes" id="UP000789860"/>
    </source>
</evidence>
<feature type="non-terminal residue" evidence="1">
    <location>
        <position position="1"/>
    </location>
</feature>
<sequence length="339" mass="39322">TLNNLPQETHYNLPQETLNNLPQETLNNLPQETHYNLPQETLNNLPQETLNNLPQETHYNLPQETHYNLPQETLNNLSQETFNNLPQEILNNLPQETLTKLHDASNEFEVALWVAYHPKVLNLANTIRSAMKIKITENDNIPSNTTNDEILSNTTNSCNSIIEINKFQLQEECKALFLRTRNNTTVLYEELIVKVCKIPKSDHRMATLVKDVGSWYDVYRYRFHVAILNLANEFSATHEWEDEPLISELSEFISEDVWRQVLQLHLKATDLPALKNDSEMFMKLGTLVSEAVRRVLIAQQNEQDTKIAIRKCDEITLDLKIPTKFEIVKTLPVRELLKL</sequence>
<comment type="caution">
    <text evidence="1">The sequence shown here is derived from an EMBL/GenBank/DDBJ whole genome shotgun (WGS) entry which is preliminary data.</text>
</comment>
<proteinExistence type="predicted"/>
<evidence type="ECO:0000313" key="1">
    <source>
        <dbReference type="EMBL" id="CAG8580179.1"/>
    </source>
</evidence>